<feature type="transmembrane region" description="Helical" evidence="4">
    <location>
        <begin position="388"/>
        <end position="411"/>
    </location>
</feature>
<comment type="similarity">
    <text evidence="2">Belongs to the major facilitator superfamily. Monocarboxylate porter (TC 2.A.1.13) family.</text>
</comment>
<feature type="transmembrane region" description="Helical" evidence="4">
    <location>
        <begin position="464"/>
        <end position="482"/>
    </location>
</feature>
<keyword evidence="4" id="KW-0472">Membrane</keyword>
<feature type="region of interest" description="Disordered" evidence="3">
    <location>
        <begin position="38"/>
        <end position="95"/>
    </location>
</feature>
<keyword evidence="4" id="KW-0812">Transmembrane</keyword>
<comment type="subcellular location">
    <subcellularLocation>
        <location evidence="1">Membrane</location>
        <topology evidence="1">Multi-pass membrane protein</topology>
    </subcellularLocation>
</comment>
<dbReference type="GO" id="GO:0022857">
    <property type="term" value="F:transmembrane transporter activity"/>
    <property type="evidence" value="ECO:0007669"/>
    <property type="project" value="InterPro"/>
</dbReference>
<feature type="transmembrane region" description="Helical" evidence="4">
    <location>
        <begin position="423"/>
        <end position="444"/>
    </location>
</feature>
<feature type="transmembrane region" description="Helical" evidence="4">
    <location>
        <begin position="333"/>
        <end position="352"/>
    </location>
</feature>
<evidence type="ECO:0000313" key="7">
    <source>
        <dbReference type="Proteomes" id="UP000521872"/>
    </source>
</evidence>
<evidence type="ECO:0000259" key="5">
    <source>
        <dbReference type="PROSITE" id="PS50850"/>
    </source>
</evidence>
<sequence length="521" mass="56912">MYLSLRFPSNFFLPGLCSQHDLGISSAAFHHTAKVPNMTSSTQNCKVTDDPKPGSNDIMAIDNPPNHNHGTSEKDTTPPPPLPVVSPGHRNQDTSVLDLGDEEEVEYPDGGLKAWLVVVGIRIRELVGRNVVEELESFCDYALVFLPGLVVGRLFDIGHNKSIFITSSIILVVATFLVAECNKYWHFLLCQGIVVESSKHVARRTSHVARLWRSLRAYDGYSISLVQETLWDRHRVGGGRICIGWDSPPYRGFKWTLRIFGFILLTILTVSNLLLKRRLPPRKLEGGILNLRAFTNAAYAVYCLAAFVTFLGIYTLLTYVGVSASQIGISSNFAFYLFAFANASSLAGRLCAGRVSDRFGPMNVMVPFTAVAGILTYAWPFADTESSLIAVTVLYGFCTGAYVTLTTNPIIAMEEMHDVGRRTGMFISVLALGSLAGPPISGAINADTGGFKVVGYYAELESYTYLLFVGASADALYLIGGLRDSEHGPSGHSVNGDFPASSSRPLIWKAMTHADGRYVLK</sequence>
<evidence type="ECO:0000256" key="3">
    <source>
        <dbReference type="SAM" id="MobiDB-lite"/>
    </source>
</evidence>
<feature type="transmembrane region" description="Helical" evidence="4">
    <location>
        <begin position="296"/>
        <end position="321"/>
    </location>
</feature>
<keyword evidence="4" id="KW-1133">Transmembrane helix</keyword>
<accession>A0A8H4QPM2</accession>
<feature type="domain" description="Major facilitator superfamily (MFS) profile" evidence="5">
    <location>
        <begin position="298"/>
        <end position="521"/>
    </location>
</feature>
<dbReference type="GO" id="GO:0016020">
    <property type="term" value="C:membrane"/>
    <property type="evidence" value="ECO:0007669"/>
    <property type="project" value="UniProtKB-SubCell"/>
</dbReference>
<name>A0A8H4QPM2_9AGAR</name>
<proteinExistence type="inferred from homology"/>
<evidence type="ECO:0000256" key="4">
    <source>
        <dbReference type="SAM" id="Phobius"/>
    </source>
</evidence>
<dbReference type="InterPro" id="IPR020846">
    <property type="entry name" value="MFS_dom"/>
</dbReference>
<organism evidence="6 7">
    <name type="scientific">Agrocybe pediades</name>
    <dbReference type="NCBI Taxonomy" id="84607"/>
    <lineage>
        <taxon>Eukaryota</taxon>
        <taxon>Fungi</taxon>
        <taxon>Dikarya</taxon>
        <taxon>Basidiomycota</taxon>
        <taxon>Agaricomycotina</taxon>
        <taxon>Agaricomycetes</taxon>
        <taxon>Agaricomycetidae</taxon>
        <taxon>Agaricales</taxon>
        <taxon>Agaricineae</taxon>
        <taxon>Strophariaceae</taxon>
        <taxon>Agrocybe</taxon>
    </lineage>
</organism>
<dbReference type="AlphaFoldDB" id="A0A8H4QPM2"/>
<comment type="caution">
    <text evidence="6">The sequence shown here is derived from an EMBL/GenBank/DDBJ whole genome shotgun (WGS) entry which is preliminary data.</text>
</comment>
<feature type="transmembrane region" description="Helical" evidence="4">
    <location>
        <begin position="162"/>
        <end position="179"/>
    </location>
</feature>
<dbReference type="Proteomes" id="UP000521872">
    <property type="component" value="Unassembled WGS sequence"/>
</dbReference>
<protein>
    <recommendedName>
        <fullName evidence="5">Major facilitator superfamily (MFS) profile domain-containing protein</fullName>
    </recommendedName>
</protein>
<dbReference type="EMBL" id="JAACJL010000044">
    <property type="protein sequence ID" value="KAF4615050.1"/>
    <property type="molecule type" value="Genomic_DNA"/>
</dbReference>
<keyword evidence="7" id="KW-1185">Reference proteome</keyword>
<feature type="transmembrane region" description="Helical" evidence="4">
    <location>
        <begin position="255"/>
        <end position="275"/>
    </location>
</feature>
<dbReference type="PROSITE" id="PS50850">
    <property type="entry name" value="MFS"/>
    <property type="match status" value="1"/>
</dbReference>
<feature type="transmembrane region" description="Helical" evidence="4">
    <location>
        <begin position="364"/>
        <end position="382"/>
    </location>
</feature>
<evidence type="ECO:0000256" key="2">
    <source>
        <dbReference type="ARBA" id="ARBA00006727"/>
    </source>
</evidence>
<dbReference type="Gene3D" id="1.20.1250.20">
    <property type="entry name" value="MFS general substrate transporter like domains"/>
    <property type="match status" value="1"/>
</dbReference>
<dbReference type="PANTHER" id="PTHR11360">
    <property type="entry name" value="MONOCARBOXYLATE TRANSPORTER"/>
    <property type="match status" value="1"/>
</dbReference>
<dbReference type="PANTHER" id="PTHR11360:SF284">
    <property type="entry name" value="EG:103B4.3 PROTEIN-RELATED"/>
    <property type="match status" value="1"/>
</dbReference>
<dbReference type="SUPFAM" id="SSF103473">
    <property type="entry name" value="MFS general substrate transporter"/>
    <property type="match status" value="1"/>
</dbReference>
<dbReference type="Pfam" id="PF07690">
    <property type="entry name" value="MFS_1"/>
    <property type="match status" value="1"/>
</dbReference>
<dbReference type="InterPro" id="IPR036259">
    <property type="entry name" value="MFS_trans_sf"/>
</dbReference>
<reference evidence="6 7" key="1">
    <citation type="submission" date="2019-12" db="EMBL/GenBank/DDBJ databases">
        <authorList>
            <person name="Floudas D."/>
            <person name="Bentzer J."/>
            <person name="Ahren D."/>
            <person name="Johansson T."/>
            <person name="Persson P."/>
            <person name="Tunlid A."/>
        </authorList>
    </citation>
    <scope>NUCLEOTIDE SEQUENCE [LARGE SCALE GENOMIC DNA]</scope>
    <source>
        <strain evidence="6 7">CBS 102.39</strain>
    </source>
</reference>
<dbReference type="InterPro" id="IPR011701">
    <property type="entry name" value="MFS"/>
</dbReference>
<dbReference type="InterPro" id="IPR050327">
    <property type="entry name" value="Proton-linked_MCT"/>
</dbReference>
<evidence type="ECO:0000313" key="6">
    <source>
        <dbReference type="EMBL" id="KAF4615050.1"/>
    </source>
</evidence>
<gene>
    <name evidence="6" type="ORF">D9613_002448</name>
</gene>
<evidence type="ECO:0000256" key="1">
    <source>
        <dbReference type="ARBA" id="ARBA00004141"/>
    </source>
</evidence>